<evidence type="ECO:0000313" key="1">
    <source>
        <dbReference type="EMBL" id="CTP85098.1"/>
    </source>
</evidence>
<accession>A0A0K2ZHH6</accession>
<protein>
    <submittedName>
        <fullName evidence="1">Uncharacterized protein</fullName>
    </submittedName>
</protein>
<organism evidence="1 2">
    <name type="scientific">Xanthomonas graminis pv. poae</name>
    <dbReference type="NCBI Taxonomy" id="227946"/>
    <lineage>
        <taxon>Bacteria</taxon>
        <taxon>Pseudomonadati</taxon>
        <taxon>Pseudomonadota</taxon>
        <taxon>Gammaproteobacteria</taxon>
        <taxon>Lysobacterales</taxon>
        <taxon>Lysobacteraceae</taxon>
        <taxon>Xanthomonas</taxon>
        <taxon>Xanthomonas translucens group</taxon>
        <taxon>Xanthomonas graminis</taxon>
    </lineage>
</organism>
<evidence type="ECO:0000313" key="2">
    <source>
        <dbReference type="Proteomes" id="UP000041247"/>
    </source>
</evidence>
<name>A0A0K2ZHH6_9XANT</name>
<proteinExistence type="predicted"/>
<reference evidence="1 2" key="1">
    <citation type="submission" date="2015-07" db="EMBL/GenBank/DDBJ databases">
        <authorList>
            <person name="Noorani M."/>
        </authorList>
    </citation>
    <scope>NUCLEOTIDE SEQUENCE [LARGE SCALE GENOMIC DNA]</scope>
    <source>
        <strain evidence="1">LMG728</strain>
    </source>
</reference>
<dbReference type="AlphaFoldDB" id="A0A0K2ZHH6"/>
<dbReference type="Proteomes" id="UP000041247">
    <property type="component" value="Unassembled WGS sequence"/>
</dbReference>
<dbReference type="EMBL" id="CXOK01000021">
    <property type="protein sequence ID" value="CTP85098.1"/>
    <property type="molecule type" value="Genomic_DNA"/>
</dbReference>
<gene>
    <name evidence="1" type="ORF">XTPLMG728_0773</name>
</gene>
<sequence length="38" mass="4365">MSELLLQELRGTRPLSVMMAEQVQALHEWARERTAPAD</sequence>